<accession>A0A7W6BM13</accession>
<dbReference type="EMBL" id="JACIDO010000001">
    <property type="protein sequence ID" value="MBB3934444.1"/>
    <property type="molecule type" value="Genomic_DNA"/>
</dbReference>
<proteinExistence type="predicted"/>
<dbReference type="OrthoDB" id="7826912at2"/>
<feature type="coiled-coil region" evidence="1">
    <location>
        <begin position="113"/>
        <end position="154"/>
    </location>
</feature>
<dbReference type="SUPFAM" id="SSF90257">
    <property type="entry name" value="Myosin rod fragments"/>
    <property type="match status" value="1"/>
</dbReference>
<evidence type="ECO:0000256" key="2">
    <source>
        <dbReference type="SAM" id="MobiDB-lite"/>
    </source>
</evidence>
<name>A0A7W6BM13_9HYPH</name>
<feature type="compositionally biased region" description="Low complexity" evidence="2">
    <location>
        <begin position="207"/>
        <end position="218"/>
    </location>
</feature>
<comment type="caution">
    <text evidence="3">The sequence shown here is derived from an EMBL/GenBank/DDBJ whole genome shotgun (WGS) entry which is preliminary data.</text>
</comment>
<gene>
    <name evidence="3" type="ORF">GGR05_000555</name>
</gene>
<organism evidence="3 4">
    <name type="scientific">Aureimonas phyllosphaerae</name>
    <dbReference type="NCBI Taxonomy" id="1166078"/>
    <lineage>
        <taxon>Bacteria</taxon>
        <taxon>Pseudomonadati</taxon>
        <taxon>Pseudomonadota</taxon>
        <taxon>Alphaproteobacteria</taxon>
        <taxon>Hyphomicrobiales</taxon>
        <taxon>Aurantimonadaceae</taxon>
        <taxon>Aureimonas</taxon>
    </lineage>
</organism>
<evidence type="ECO:0000256" key="1">
    <source>
        <dbReference type="SAM" id="Coils"/>
    </source>
</evidence>
<reference evidence="3 4" key="1">
    <citation type="submission" date="2020-08" db="EMBL/GenBank/DDBJ databases">
        <title>Genomic Encyclopedia of Type Strains, Phase IV (KMG-IV): sequencing the most valuable type-strain genomes for metagenomic binning, comparative biology and taxonomic classification.</title>
        <authorList>
            <person name="Goeker M."/>
        </authorList>
    </citation>
    <scope>NUCLEOTIDE SEQUENCE [LARGE SCALE GENOMIC DNA]</scope>
    <source>
        <strain evidence="3 4">DSM 25024</strain>
    </source>
</reference>
<evidence type="ECO:0000313" key="4">
    <source>
        <dbReference type="Proteomes" id="UP000531216"/>
    </source>
</evidence>
<dbReference type="AlphaFoldDB" id="A0A7W6BM13"/>
<feature type="compositionally biased region" description="Low complexity" evidence="2">
    <location>
        <begin position="310"/>
        <end position="334"/>
    </location>
</feature>
<keyword evidence="4" id="KW-1185">Reference proteome</keyword>
<feature type="region of interest" description="Disordered" evidence="2">
    <location>
        <begin position="207"/>
        <end position="233"/>
    </location>
</feature>
<keyword evidence="1" id="KW-0175">Coiled coil</keyword>
<feature type="region of interest" description="Disordered" evidence="2">
    <location>
        <begin position="308"/>
        <end position="348"/>
    </location>
</feature>
<dbReference type="Proteomes" id="UP000531216">
    <property type="component" value="Unassembled WGS sequence"/>
</dbReference>
<sequence length="348" mass="36639">MIATALVFALGALVASFLALVFAPILWSNAQRLARREFEANIPASVREMRAEIDAARARAAFDLGQEAIRHRAAQETVVRERAEAGRAILENGQLLSRQAELDREIATSSGRIRHLEDQIGMLTQERDALLATRQDLRARLERREGELAGLSAKHASLSERFDAQRFQLATAEARVAELAAALASPPTAAASPPAATAPALRPTLQPLAAGKPEGAPAPLAPAPPAATGPTGSSRLRAAIARTGAARPAAAPADHAEIRERIGDIAARVIHERIKVEGSDSQLARFIAEAPQPQGGGEPFLADRVRSLQASEASSATETSVAVTPGATVTTAPGKPNGAGRARRKSRR</sequence>
<protein>
    <submittedName>
        <fullName evidence="3">Uncharacterized protein</fullName>
    </submittedName>
</protein>
<dbReference type="Gene3D" id="1.10.287.1490">
    <property type="match status" value="1"/>
</dbReference>
<dbReference type="RefSeq" id="WP_090958314.1">
    <property type="nucleotide sequence ID" value="NZ_FOOA01000001.1"/>
</dbReference>
<evidence type="ECO:0000313" key="3">
    <source>
        <dbReference type="EMBL" id="MBB3934444.1"/>
    </source>
</evidence>